<sequence>MTADLRRSLLELHRLLLDHQRRQVERISGRMSAAELLQAATEDLRFSWITELFGPIAALDAAHHDGDEAAAERATEQLRALLLEPDPEGGFGRRYLQVLQEEPAVVLVHRDVTAALR</sequence>
<protein>
    <submittedName>
        <fullName evidence="1">Uncharacterized protein</fullName>
    </submittedName>
</protein>
<dbReference type="Proteomes" id="UP000278962">
    <property type="component" value="Unassembled WGS sequence"/>
</dbReference>
<keyword evidence="2" id="KW-1185">Reference proteome</keyword>
<evidence type="ECO:0000313" key="2">
    <source>
        <dbReference type="Proteomes" id="UP000278962"/>
    </source>
</evidence>
<dbReference type="RefSeq" id="WP_170179260.1">
    <property type="nucleotide sequence ID" value="NZ_RBIL01000002.1"/>
</dbReference>
<accession>A0A660KYS6</accession>
<evidence type="ECO:0000313" key="1">
    <source>
        <dbReference type="EMBL" id="RKQ86094.1"/>
    </source>
</evidence>
<proteinExistence type="predicted"/>
<comment type="caution">
    <text evidence="1">The sequence shown here is derived from an EMBL/GenBank/DDBJ whole genome shotgun (WGS) entry which is preliminary data.</text>
</comment>
<organism evidence="1 2">
    <name type="scientific">Solirubrobacter pauli</name>
    <dbReference type="NCBI Taxonomy" id="166793"/>
    <lineage>
        <taxon>Bacteria</taxon>
        <taxon>Bacillati</taxon>
        <taxon>Actinomycetota</taxon>
        <taxon>Thermoleophilia</taxon>
        <taxon>Solirubrobacterales</taxon>
        <taxon>Solirubrobacteraceae</taxon>
        <taxon>Solirubrobacter</taxon>
    </lineage>
</organism>
<gene>
    <name evidence="1" type="ORF">C8N24_4103</name>
</gene>
<dbReference type="AlphaFoldDB" id="A0A660KYS6"/>
<reference evidence="1 2" key="1">
    <citation type="submission" date="2018-10" db="EMBL/GenBank/DDBJ databases">
        <title>Genomic Encyclopedia of Archaeal and Bacterial Type Strains, Phase II (KMG-II): from individual species to whole genera.</title>
        <authorList>
            <person name="Goeker M."/>
        </authorList>
    </citation>
    <scope>NUCLEOTIDE SEQUENCE [LARGE SCALE GENOMIC DNA]</scope>
    <source>
        <strain evidence="1 2">DSM 14954</strain>
    </source>
</reference>
<dbReference type="EMBL" id="RBIL01000002">
    <property type="protein sequence ID" value="RKQ86094.1"/>
    <property type="molecule type" value="Genomic_DNA"/>
</dbReference>
<name>A0A660KYS6_9ACTN</name>